<proteinExistence type="predicted"/>
<dbReference type="EMBL" id="CALYLK010000136">
    <property type="protein sequence ID" value="CAH8235922.1"/>
    <property type="molecule type" value="Genomic_DNA"/>
</dbReference>
<organism evidence="1 2">
    <name type="scientific">Vibrio aestuarianus</name>
    <dbReference type="NCBI Taxonomy" id="28171"/>
    <lineage>
        <taxon>Bacteria</taxon>
        <taxon>Pseudomonadati</taxon>
        <taxon>Pseudomonadota</taxon>
        <taxon>Gammaproteobacteria</taxon>
        <taxon>Vibrionales</taxon>
        <taxon>Vibrionaceae</taxon>
        <taxon>Vibrio</taxon>
    </lineage>
</organism>
<comment type="caution">
    <text evidence="1">The sequence shown here is derived from an EMBL/GenBank/DDBJ whole genome shotgun (WGS) entry which is preliminary data.</text>
</comment>
<sequence length="45" mass="5421">MERIDTFRVQYHKKNLSQPELSWKINVHLAFENKLIIIPVIIEDT</sequence>
<protein>
    <submittedName>
        <fullName evidence="1">Uncharacterized protein</fullName>
    </submittedName>
</protein>
<keyword evidence="2" id="KW-1185">Reference proteome</keyword>
<accession>A0ABM9FRS3</accession>
<name>A0ABM9FRS3_9VIBR</name>
<evidence type="ECO:0000313" key="2">
    <source>
        <dbReference type="Proteomes" id="UP001152658"/>
    </source>
</evidence>
<reference evidence="1" key="1">
    <citation type="submission" date="2022-06" db="EMBL/GenBank/DDBJ databases">
        <authorList>
            <person name="Goudenege D."/>
            <person name="Le Roux F."/>
        </authorList>
    </citation>
    <scope>NUCLEOTIDE SEQUENCE</scope>
    <source>
        <strain evidence="1">12-063</strain>
    </source>
</reference>
<dbReference type="Proteomes" id="UP001152658">
    <property type="component" value="Unassembled WGS sequence"/>
</dbReference>
<gene>
    <name evidence="1" type="ORF">VAE063_950353</name>
</gene>
<evidence type="ECO:0000313" key="1">
    <source>
        <dbReference type="EMBL" id="CAH8235922.1"/>
    </source>
</evidence>